<dbReference type="AlphaFoldDB" id="A0A1Y6H332"/>
<dbReference type="EMBL" id="LT853882">
    <property type="protein sequence ID" value="SMQ97928.1"/>
    <property type="molecule type" value="Genomic_DNA"/>
</dbReference>
<evidence type="ECO:0000313" key="4">
    <source>
        <dbReference type="Proteomes" id="UP000195953"/>
    </source>
</evidence>
<protein>
    <submittedName>
        <fullName evidence="2">Uncharacterized protein</fullName>
    </submittedName>
</protein>
<proteinExistence type="predicted"/>
<keyword evidence="3" id="KW-1185">Reference proteome</keyword>
<dbReference type="Proteomes" id="UP000195953">
    <property type="component" value="Chromosome 1"/>
</dbReference>
<organism evidence="2 4">
    <name type="scientific">Xanthomonas fragariae</name>
    <dbReference type="NCBI Taxonomy" id="48664"/>
    <lineage>
        <taxon>Bacteria</taxon>
        <taxon>Pseudomonadati</taxon>
        <taxon>Pseudomonadota</taxon>
        <taxon>Gammaproteobacteria</taxon>
        <taxon>Lysobacterales</taxon>
        <taxon>Lysobacteraceae</taxon>
        <taxon>Xanthomonas</taxon>
    </lineage>
</organism>
<gene>
    <name evidence="2" type="ORF">PD5205_03327</name>
    <name evidence="1" type="ORF">PD885_00665</name>
</gene>
<evidence type="ECO:0000313" key="2">
    <source>
        <dbReference type="EMBL" id="SMR04605.1"/>
    </source>
</evidence>
<sequence>MDLLCALQPHNDAHAGVYLIEFGLDIAHEPSQHCALTSQYAPHPLELACIHRYRRPATSTLTVLVRLCSL</sequence>
<evidence type="ECO:0000313" key="1">
    <source>
        <dbReference type="EMBL" id="SMQ97928.1"/>
    </source>
</evidence>
<reference evidence="2 4" key="2">
    <citation type="submission" date="2017-05" db="EMBL/GenBank/DDBJ databases">
        <authorList>
            <person name="Song R."/>
            <person name="Chenine A.L."/>
            <person name="Ruprecht R.M."/>
        </authorList>
    </citation>
    <scope>NUCLEOTIDE SEQUENCE [LARGE SCALE GENOMIC DNA]</scope>
    <source>
        <strain evidence="2">PD5205</strain>
    </source>
</reference>
<evidence type="ECO:0000313" key="3">
    <source>
        <dbReference type="Proteomes" id="UP000195877"/>
    </source>
</evidence>
<dbReference type="EMBL" id="LT853885">
    <property type="protein sequence ID" value="SMR04605.1"/>
    <property type="molecule type" value="Genomic_DNA"/>
</dbReference>
<name>A0A1Y6H332_9XANT</name>
<accession>A0A1Y6H332</accession>
<dbReference type="Proteomes" id="UP000195877">
    <property type="component" value="Chromosome 1"/>
</dbReference>
<reference evidence="1 3" key="1">
    <citation type="submission" date="2017-05" db="EMBL/GenBank/DDBJ databases">
        <authorList>
            <person name="Blom J."/>
        </authorList>
    </citation>
    <scope>NUCLEOTIDE SEQUENCE [LARGE SCALE GENOMIC DNA]</scope>
    <source>
        <strain evidence="1">PD885</strain>
    </source>
</reference>